<accession>X8CJN7</accession>
<evidence type="ECO:0000313" key="1">
    <source>
        <dbReference type="EMBL" id="EUA56592.1"/>
    </source>
</evidence>
<sequence length="68" mass="7580">MLDDIDHAAPKCRLQQVGVRQQQRARSHSLRGGCDIVLGIFVLRHDTIIAPARGRGGHQVWAQPIFVL</sequence>
<dbReference type="EMBL" id="JAOB01000029">
    <property type="protein sequence ID" value="EUA56592.1"/>
    <property type="molecule type" value="Genomic_DNA"/>
</dbReference>
<comment type="caution">
    <text evidence="1">The sequence shown here is derived from an EMBL/GenBank/DDBJ whole genome shotgun (WGS) entry which is preliminary data.</text>
</comment>
<protein>
    <submittedName>
        <fullName evidence="1">Uncharacterized protein</fullName>
    </submittedName>
</protein>
<dbReference type="AlphaFoldDB" id="X8CJN7"/>
<gene>
    <name evidence="1" type="ORF">I553_8640</name>
</gene>
<reference evidence="1" key="1">
    <citation type="submission" date="2014-01" db="EMBL/GenBank/DDBJ databases">
        <authorList>
            <person name="Brown-Elliot B."/>
            <person name="Wallace R."/>
            <person name="Lenaerts A."/>
            <person name="Ordway D."/>
            <person name="DeGroote M.A."/>
            <person name="Parker T."/>
            <person name="Sizemore C."/>
            <person name="Tallon L.J."/>
            <person name="Sadzewicz L.K."/>
            <person name="Sengamalay N."/>
            <person name="Fraser C.M."/>
            <person name="Hine E."/>
            <person name="Shefchek K.A."/>
            <person name="Das S.P."/>
            <person name="Tettelin H."/>
        </authorList>
    </citation>
    <scope>NUCLEOTIDE SEQUENCE [LARGE SCALE GENOMIC DNA]</scope>
    <source>
        <strain evidence="1">4042</strain>
    </source>
</reference>
<organism evidence="1">
    <name type="scientific">Mycobacterium xenopi 4042</name>
    <dbReference type="NCBI Taxonomy" id="1299334"/>
    <lineage>
        <taxon>Bacteria</taxon>
        <taxon>Bacillati</taxon>
        <taxon>Actinomycetota</taxon>
        <taxon>Actinomycetes</taxon>
        <taxon>Mycobacteriales</taxon>
        <taxon>Mycobacteriaceae</taxon>
        <taxon>Mycobacterium</taxon>
    </lineage>
</organism>
<name>X8CJN7_MYCXE</name>
<proteinExistence type="predicted"/>